<feature type="chain" id="PRO_5040116616" description="Serpentine receptor class gamma" evidence="2">
    <location>
        <begin position="17"/>
        <end position="96"/>
    </location>
</feature>
<sequence>MLLIMLISIILTYISQFYFECCPVIYDPNISSIAYPNINPNVINKSNKFIDIPLNFTSTTITTFCYLMILIKFMKTKNKVGDQSGIMNASKKKDLL</sequence>
<feature type="transmembrane region" description="Helical" evidence="1">
    <location>
        <begin position="52"/>
        <end position="71"/>
    </location>
</feature>
<protein>
    <recommendedName>
        <fullName evidence="5">Serpentine receptor class gamma</fullName>
    </recommendedName>
</protein>
<dbReference type="PANTHER" id="PTHR22718">
    <property type="entry name" value="SERPENTINE RECEPTOR, CLASS X"/>
    <property type="match status" value="1"/>
</dbReference>
<gene>
    <name evidence="3" type="ORF">CAMP_LOCUS14858</name>
</gene>
<keyword evidence="4" id="KW-1185">Reference proteome</keyword>
<evidence type="ECO:0000313" key="4">
    <source>
        <dbReference type="Proteomes" id="UP001152747"/>
    </source>
</evidence>
<dbReference type="AlphaFoldDB" id="A0A9P1IWW5"/>
<dbReference type="EMBL" id="CANHGI010000005">
    <property type="protein sequence ID" value="CAI5452221.1"/>
    <property type="molecule type" value="Genomic_DNA"/>
</dbReference>
<comment type="caution">
    <text evidence="3">The sequence shown here is derived from an EMBL/GenBank/DDBJ whole genome shotgun (WGS) entry which is preliminary data.</text>
</comment>
<evidence type="ECO:0008006" key="5">
    <source>
        <dbReference type="Google" id="ProtNLM"/>
    </source>
</evidence>
<keyword evidence="2" id="KW-0732">Signal</keyword>
<organism evidence="3 4">
    <name type="scientific">Caenorhabditis angaria</name>
    <dbReference type="NCBI Taxonomy" id="860376"/>
    <lineage>
        <taxon>Eukaryota</taxon>
        <taxon>Metazoa</taxon>
        <taxon>Ecdysozoa</taxon>
        <taxon>Nematoda</taxon>
        <taxon>Chromadorea</taxon>
        <taxon>Rhabditida</taxon>
        <taxon>Rhabditina</taxon>
        <taxon>Rhabditomorpha</taxon>
        <taxon>Rhabditoidea</taxon>
        <taxon>Rhabditidae</taxon>
        <taxon>Peloderinae</taxon>
        <taxon>Caenorhabditis</taxon>
    </lineage>
</organism>
<accession>A0A9P1IWW5</accession>
<keyword evidence="1" id="KW-1133">Transmembrane helix</keyword>
<dbReference type="Proteomes" id="UP001152747">
    <property type="component" value="Unassembled WGS sequence"/>
</dbReference>
<reference evidence="3" key="1">
    <citation type="submission" date="2022-11" db="EMBL/GenBank/DDBJ databases">
        <authorList>
            <person name="Kikuchi T."/>
        </authorList>
    </citation>
    <scope>NUCLEOTIDE SEQUENCE</scope>
    <source>
        <strain evidence="3">PS1010</strain>
    </source>
</reference>
<keyword evidence="1" id="KW-0472">Membrane</keyword>
<proteinExistence type="predicted"/>
<feature type="signal peptide" evidence="2">
    <location>
        <begin position="1"/>
        <end position="16"/>
    </location>
</feature>
<evidence type="ECO:0000256" key="2">
    <source>
        <dbReference type="SAM" id="SignalP"/>
    </source>
</evidence>
<evidence type="ECO:0000313" key="3">
    <source>
        <dbReference type="EMBL" id="CAI5452221.1"/>
    </source>
</evidence>
<name>A0A9P1IWW5_9PELO</name>
<keyword evidence="1" id="KW-0812">Transmembrane</keyword>
<dbReference type="PANTHER" id="PTHR22718:SF11">
    <property type="entry name" value="7TM GPCR SERPENTINE RECEPTOR CLASS X (SRX) DOMAIN-CONTAINING PROTEIN"/>
    <property type="match status" value="1"/>
</dbReference>
<evidence type="ECO:0000256" key="1">
    <source>
        <dbReference type="SAM" id="Phobius"/>
    </source>
</evidence>